<sequence>MSKCRFFARTTYNAPSAAHELLSLPTPYTHSPRLHTLYIRFGHNLESLTQPPPLSFLIQLVVAFVIEIPRSILGHPAFHARQARIDPSSP</sequence>
<keyword evidence="2" id="KW-1185">Reference proteome</keyword>
<evidence type="ECO:0000313" key="1">
    <source>
        <dbReference type="EMBL" id="TFK57791.1"/>
    </source>
</evidence>
<accession>A0ACD2ZX42</accession>
<dbReference type="Proteomes" id="UP000308600">
    <property type="component" value="Unassembled WGS sequence"/>
</dbReference>
<name>A0ACD2ZX42_9AGAR</name>
<evidence type="ECO:0000313" key="2">
    <source>
        <dbReference type="Proteomes" id="UP000308600"/>
    </source>
</evidence>
<gene>
    <name evidence="1" type="ORF">BDN72DRAFT_907500</name>
</gene>
<organism evidence="1 2">
    <name type="scientific">Pluteus cervinus</name>
    <dbReference type="NCBI Taxonomy" id="181527"/>
    <lineage>
        <taxon>Eukaryota</taxon>
        <taxon>Fungi</taxon>
        <taxon>Dikarya</taxon>
        <taxon>Basidiomycota</taxon>
        <taxon>Agaricomycotina</taxon>
        <taxon>Agaricomycetes</taxon>
        <taxon>Agaricomycetidae</taxon>
        <taxon>Agaricales</taxon>
        <taxon>Pluteineae</taxon>
        <taxon>Pluteaceae</taxon>
        <taxon>Pluteus</taxon>
    </lineage>
</organism>
<reference evidence="1 2" key="1">
    <citation type="journal article" date="2019" name="Nat. Ecol. Evol.">
        <title>Megaphylogeny resolves global patterns of mushroom evolution.</title>
        <authorList>
            <person name="Varga T."/>
            <person name="Krizsan K."/>
            <person name="Foldi C."/>
            <person name="Dima B."/>
            <person name="Sanchez-Garcia M."/>
            <person name="Sanchez-Ramirez S."/>
            <person name="Szollosi G.J."/>
            <person name="Szarkandi J.G."/>
            <person name="Papp V."/>
            <person name="Albert L."/>
            <person name="Andreopoulos W."/>
            <person name="Angelini C."/>
            <person name="Antonin V."/>
            <person name="Barry K.W."/>
            <person name="Bougher N.L."/>
            <person name="Buchanan P."/>
            <person name="Buyck B."/>
            <person name="Bense V."/>
            <person name="Catcheside P."/>
            <person name="Chovatia M."/>
            <person name="Cooper J."/>
            <person name="Damon W."/>
            <person name="Desjardin D."/>
            <person name="Finy P."/>
            <person name="Geml J."/>
            <person name="Haridas S."/>
            <person name="Hughes K."/>
            <person name="Justo A."/>
            <person name="Karasinski D."/>
            <person name="Kautmanova I."/>
            <person name="Kiss B."/>
            <person name="Kocsube S."/>
            <person name="Kotiranta H."/>
            <person name="LaButti K.M."/>
            <person name="Lechner B.E."/>
            <person name="Liimatainen K."/>
            <person name="Lipzen A."/>
            <person name="Lukacs Z."/>
            <person name="Mihaltcheva S."/>
            <person name="Morgado L.N."/>
            <person name="Niskanen T."/>
            <person name="Noordeloos M.E."/>
            <person name="Ohm R.A."/>
            <person name="Ortiz-Santana B."/>
            <person name="Ovrebo C."/>
            <person name="Racz N."/>
            <person name="Riley R."/>
            <person name="Savchenko A."/>
            <person name="Shiryaev A."/>
            <person name="Soop K."/>
            <person name="Spirin V."/>
            <person name="Szebenyi C."/>
            <person name="Tomsovsky M."/>
            <person name="Tulloss R.E."/>
            <person name="Uehling J."/>
            <person name="Grigoriev I.V."/>
            <person name="Vagvolgyi C."/>
            <person name="Papp T."/>
            <person name="Martin F.M."/>
            <person name="Miettinen O."/>
            <person name="Hibbett D.S."/>
            <person name="Nagy L.G."/>
        </authorList>
    </citation>
    <scope>NUCLEOTIDE SEQUENCE [LARGE SCALE GENOMIC DNA]</scope>
    <source>
        <strain evidence="1 2">NL-1719</strain>
    </source>
</reference>
<dbReference type="EMBL" id="ML210058">
    <property type="protein sequence ID" value="TFK57791.1"/>
    <property type="molecule type" value="Genomic_DNA"/>
</dbReference>
<proteinExistence type="predicted"/>
<protein>
    <submittedName>
        <fullName evidence="1">Uncharacterized protein</fullName>
    </submittedName>
</protein>